<sequence length="153" mass="15320">MLTAPDRWGRLTLVLALAAVALAACSDGPGAADGSNPLGVDEGTISLVPFDEITTTHCLGSSYPVDGMAQTVACGEPGAVEISAVTVFGPDAPPAGSTPPTAVVGGYAEAACDEHHSEWLVSKGLEGSSLLRVATYPDEWSGPGTPLVCGARA</sequence>
<gene>
    <name evidence="2" type="ordered locus">Sked_28180</name>
</gene>
<keyword evidence="1" id="KW-0732">Signal</keyword>
<dbReference type="EMBL" id="CP001819">
    <property type="protein sequence ID" value="ACZ22720.1"/>
    <property type="molecule type" value="Genomic_DNA"/>
</dbReference>
<reference evidence="2 3" key="1">
    <citation type="journal article" date="2009" name="Stand. Genomic Sci.">
        <title>Complete genome sequence of Sanguibacter keddieii type strain (ST-74).</title>
        <authorList>
            <person name="Ivanova N."/>
            <person name="Sikorski J."/>
            <person name="Sims D."/>
            <person name="Brettin T."/>
            <person name="Detter J.C."/>
            <person name="Han C."/>
            <person name="Lapidus A."/>
            <person name="Copeland A."/>
            <person name="Glavina Del Rio T."/>
            <person name="Nolan M."/>
            <person name="Chen F."/>
            <person name="Lucas S."/>
            <person name="Tice H."/>
            <person name="Cheng J.F."/>
            <person name="Bruce D."/>
            <person name="Goodwin L."/>
            <person name="Pitluck S."/>
            <person name="Pati A."/>
            <person name="Mavromatis K."/>
            <person name="Chen A."/>
            <person name="Palaniappan K."/>
            <person name="D'haeseleer P."/>
            <person name="Chain P."/>
            <person name="Bristow J."/>
            <person name="Eisen J.A."/>
            <person name="Markowitz V."/>
            <person name="Hugenholtz P."/>
            <person name="Goker M."/>
            <person name="Pukall R."/>
            <person name="Klenk H.P."/>
            <person name="Kyrpides N.C."/>
        </authorList>
    </citation>
    <scope>NUCLEOTIDE SEQUENCE [LARGE SCALE GENOMIC DNA]</scope>
    <source>
        <strain evidence="3">ATCC 51767 / DSM 10542 / NCFB 3025 / ST-74</strain>
    </source>
</reference>
<dbReference type="Proteomes" id="UP000000322">
    <property type="component" value="Chromosome"/>
</dbReference>
<evidence type="ECO:0000313" key="2">
    <source>
        <dbReference type="EMBL" id="ACZ22720.1"/>
    </source>
</evidence>
<proteinExistence type="predicted"/>
<feature type="signal peptide" evidence="1">
    <location>
        <begin position="1"/>
        <end position="23"/>
    </location>
</feature>
<protein>
    <recommendedName>
        <fullName evidence="4">Septum formation-related domain-containing protein</fullName>
    </recommendedName>
</protein>
<dbReference type="PROSITE" id="PS51257">
    <property type="entry name" value="PROKAR_LIPOPROTEIN"/>
    <property type="match status" value="1"/>
</dbReference>
<organism evidence="2 3">
    <name type="scientific">Sanguibacter keddieii (strain ATCC 51767 / DSM 10542 / NCFB 3025 / ST-74)</name>
    <dbReference type="NCBI Taxonomy" id="446469"/>
    <lineage>
        <taxon>Bacteria</taxon>
        <taxon>Bacillati</taxon>
        <taxon>Actinomycetota</taxon>
        <taxon>Actinomycetes</taxon>
        <taxon>Micrococcales</taxon>
        <taxon>Sanguibacteraceae</taxon>
        <taxon>Sanguibacter</taxon>
    </lineage>
</organism>
<evidence type="ECO:0000256" key="1">
    <source>
        <dbReference type="SAM" id="SignalP"/>
    </source>
</evidence>
<evidence type="ECO:0008006" key="4">
    <source>
        <dbReference type="Google" id="ProtNLM"/>
    </source>
</evidence>
<accession>D1BB19</accession>
<dbReference type="KEGG" id="ske:Sked_28180"/>
<dbReference type="HOGENOM" id="CLU_1712000_0_0_11"/>
<dbReference type="STRING" id="446469.Sked_28180"/>
<dbReference type="RefSeq" id="WP_012867789.1">
    <property type="nucleotide sequence ID" value="NC_013521.1"/>
</dbReference>
<feature type="chain" id="PRO_5038462331" description="Septum formation-related domain-containing protein" evidence="1">
    <location>
        <begin position="24"/>
        <end position="153"/>
    </location>
</feature>
<keyword evidence="3" id="KW-1185">Reference proteome</keyword>
<name>D1BB19_SANKS</name>
<evidence type="ECO:0000313" key="3">
    <source>
        <dbReference type="Proteomes" id="UP000000322"/>
    </source>
</evidence>
<dbReference type="AlphaFoldDB" id="D1BB19"/>